<dbReference type="Proteomes" id="UP000326169">
    <property type="component" value="Unassembled WGS sequence"/>
</dbReference>
<evidence type="ECO:0000313" key="4">
    <source>
        <dbReference type="Proteomes" id="UP000326169"/>
    </source>
</evidence>
<dbReference type="SUPFAM" id="SSF49879">
    <property type="entry name" value="SMAD/FHA domain"/>
    <property type="match status" value="1"/>
</dbReference>
<accession>A0A5M3T7T0</accession>
<feature type="coiled-coil region" evidence="1">
    <location>
        <begin position="298"/>
        <end position="363"/>
    </location>
</feature>
<name>A0A5M3T7T0_LIMPL</name>
<dbReference type="SMART" id="SM00240">
    <property type="entry name" value="FHA"/>
    <property type="match status" value="1"/>
</dbReference>
<sequence>MSLKTDKIATRIQEIHRFLGLRSDRDPAYLEIAKTLEQLESELNSGKLRVKIVSSSPKIGEGFYNLLSDRPNLLESYEWETQVISQTQPQLSPELIIVDGLSGSEIQRYPLSEHEIIQVGRHRSCRVKIANEYHLISNKHAEIKPIVNGNIRGWEINDLNSTNGSFINNAPLENHHLLSANESIFLGSAIPITGCICLHLQASQPVNPSMNNGASAKALTDVDILYIIIDEEQHIESHKSAIQQAIKNQIEHIFIILDYQKFGDIYNSLNAEYPGVEVIDLSGNLAANNPGDIEEEVKQKLEKHYDFLEKLAANQGEKLLLKRFSQNILEKLEAIEQVLEGEIEAIKQNCQQTEAQLSLLQTNDLKDDMKKALKKAGDEKDKFFRMLKNDLNQSKNNLLDEFRKSSLFYKIQQFTDDLKSSGVQRSAYLYVRLQAGDNPNATGHYLHLKAIHVCQTELIKWSSEEWQRIGNFYGGDGLNGLLKRIYDILNFVPNLSWSESLFHPPEDIDFRSILQASVIEPTFESRYKQPSLFGYLFKNLKGQVISGVGTIMLMGSLFIPAGGDVKGRIVAILLPIFMVTTLISYHQDKTAKIQDNTEKLKKDMNSYYQSFIKNVSNNIVQNMGYALEQEERRIRDDLEAVNECYNAYLLNREKHQLELRMQKDQYQSSQRNLEKDLAEVQKFKRL</sequence>
<feature type="domain" description="FHA" evidence="2">
    <location>
        <begin position="117"/>
        <end position="172"/>
    </location>
</feature>
<dbReference type="GeneID" id="301682976"/>
<comment type="caution">
    <text evidence="3">The sequence shown here is derived from an EMBL/GenBank/DDBJ whole genome shotgun (WGS) entry which is preliminary data.</text>
</comment>
<evidence type="ECO:0000313" key="3">
    <source>
        <dbReference type="EMBL" id="GCE94068.1"/>
    </source>
</evidence>
<dbReference type="EMBL" id="BIMW01000089">
    <property type="protein sequence ID" value="GCE94068.1"/>
    <property type="molecule type" value="Genomic_DNA"/>
</dbReference>
<dbReference type="PROSITE" id="PS50006">
    <property type="entry name" value="FHA_DOMAIN"/>
    <property type="match status" value="1"/>
</dbReference>
<dbReference type="Pfam" id="PF00498">
    <property type="entry name" value="FHA"/>
    <property type="match status" value="1"/>
</dbReference>
<protein>
    <submittedName>
        <fullName evidence="3">FHA domain containing protein</fullName>
    </submittedName>
</protein>
<evidence type="ECO:0000256" key="1">
    <source>
        <dbReference type="SAM" id="Coils"/>
    </source>
</evidence>
<organism evidence="3 4">
    <name type="scientific">Limnospira platensis NIES-46</name>
    <dbReference type="NCBI Taxonomy" id="1236695"/>
    <lineage>
        <taxon>Bacteria</taxon>
        <taxon>Bacillati</taxon>
        <taxon>Cyanobacteriota</taxon>
        <taxon>Cyanophyceae</taxon>
        <taxon>Oscillatoriophycideae</taxon>
        <taxon>Oscillatoriales</taxon>
        <taxon>Sirenicapillariaceae</taxon>
        <taxon>Limnospira</taxon>
    </lineage>
</organism>
<gene>
    <name evidence="3" type="ORF">NIES46_21200</name>
</gene>
<evidence type="ECO:0000259" key="2">
    <source>
        <dbReference type="PROSITE" id="PS50006"/>
    </source>
</evidence>
<keyword evidence="4" id="KW-1185">Reference proteome</keyword>
<dbReference type="InterPro" id="IPR008984">
    <property type="entry name" value="SMAD_FHA_dom_sf"/>
</dbReference>
<dbReference type="CDD" id="cd00060">
    <property type="entry name" value="FHA"/>
    <property type="match status" value="1"/>
</dbReference>
<dbReference type="RefSeq" id="WP_006616306.1">
    <property type="nucleotide sequence ID" value="NZ_BIMW01000089.1"/>
</dbReference>
<reference evidence="3 4" key="1">
    <citation type="journal article" date="2019" name="J Genomics">
        <title>The Draft Genome of a Hydrogen-producing Cyanobacterium, Arthrospira platensis NIES-46.</title>
        <authorList>
            <person name="Suzuki S."/>
            <person name="Yamaguchi H."/>
            <person name="Kawachi M."/>
        </authorList>
    </citation>
    <scope>NUCLEOTIDE SEQUENCE [LARGE SCALE GENOMIC DNA]</scope>
    <source>
        <strain evidence="3 4">NIES-46</strain>
    </source>
</reference>
<dbReference type="InterPro" id="IPR000253">
    <property type="entry name" value="FHA_dom"/>
</dbReference>
<keyword evidence="1" id="KW-0175">Coiled coil</keyword>
<proteinExistence type="predicted"/>
<dbReference type="Gene3D" id="2.60.200.20">
    <property type="match status" value="1"/>
</dbReference>